<dbReference type="InterPro" id="IPR053224">
    <property type="entry name" value="Sensory_adhesion_molecule"/>
</dbReference>
<dbReference type="Pfam" id="PF00092">
    <property type="entry name" value="VWA"/>
    <property type="match status" value="1"/>
</dbReference>
<proteinExistence type="predicted"/>
<keyword evidence="4" id="KW-1185">Reference proteome</keyword>
<dbReference type="InterPro" id="IPR002035">
    <property type="entry name" value="VWF_A"/>
</dbReference>
<feature type="compositionally biased region" description="Basic and acidic residues" evidence="1">
    <location>
        <begin position="23"/>
        <end position="33"/>
    </location>
</feature>
<reference evidence="5" key="1">
    <citation type="submission" date="2017-02" db="UniProtKB">
        <authorList>
            <consortium name="WormBaseParasite"/>
        </authorList>
    </citation>
    <scope>IDENTIFICATION</scope>
</reference>
<evidence type="ECO:0000313" key="3">
    <source>
        <dbReference type="EMBL" id="VDL66416.1"/>
    </source>
</evidence>
<dbReference type="PANTHER" id="PTHR31460">
    <property type="match status" value="1"/>
</dbReference>
<dbReference type="EMBL" id="UYSL01003623">
    <property type="protein sequence ID" value="VDL66416.1"/>
    <property type="molecule type" value="Genomic_DNA"/>
</dbReference>
<dbReference type="AlphaFoldDB" id="A0A0N4XJX4"/>
<organism evidence="5">
    <name type="scientific">Nippostrongylus brasiliensis</name>
    <name type="common">Rat hookworm</name>
    <dbReference type="NCBI Taxonomy" id="27835"/>
    <lineage>
        <taxon>Eukaryota</taxon>
        <taxon>Metazoa</taxon>
        <taxon>Ecdysozoa</taxon>
        <taxon>Nematoda</taxon>
        <taxon>Chromadorea</taxon>
        <taxon>Rhabditida</taxon>
        <taxon>Rhabditina</taxon>
        <taxon>Rhabditomorpha</taxon>
        <taxon>Strongyloidea</taxon>
        <taxon>Heligmosomidae</taxon>
        <taxon>Nippostrongylus</taxon>
    </lineage>
</organism>
<dbReference type="Gene3D" id="3.40.50.410">
    <property type="entry name" value="von Willebrand factor, type A domain"/>
    <property type="match status" value="1"/>
</dbReference>
<evidence type="ECO:0000313" key="5">
    <source>
        <dbReference type="WBParaSite" id="NBR_0000282601-mRNA-1"/>
    </source>
</evidence>
<accession>A0A0N4XJX4</accession>
<evidence type="ECO:0000256" key="1">
    <source>
        <dbReference type="SAM" id="MobiDB-lite"/>
    </source>
</evidence>
<dbReference type="Proteomes" id="UP000271162">
    <property type="component" value="Unassembled WGS sequence"/>
</dbReference>
<gene>
    <name evidence="3" type="ORF">NBR_LOCUS2827</name>
</gene>
<sequence length="355" mass="38031">TDEHKRPIHPVLGSDGSPLPTDESGHPLGEDGKPIPTDASGVPLDRDGEPLPTDSSGNYVTVPKEAVSKELPTDESGNVIYPVTKPDGSPLPTDASGNFVTDEGVIIRKDDEGRPLGPDGEVLPTDGIGNFVFIPDDDSGFSELTDKVPLAEDGVSVAPDTLRCSPEESVTETLLFIVESSHQSAMYLDSIKALLKSFISSLPDDAMPKIGKLIYGATTEVTIDIGHYSDKDELVMSVDEIREIGGQPDANLALKIAEQLLMEESRGATVVLHLHVTPLSLRDRTLSDRMQKNNVKVVHLDEKNWSERDSSGLQDFICLSKAGQEVALTKPDGSPLPTDASGNFVTDEGTVVEKD</sequence>
<dbReference type="WBParaSite" id="NBR_0000282601-mRNA-1">
    <property type="protein sequence ID" value="NBR_0000282601-mRNA-1"/>
    <property type="gene ID" value="NBR_0000282601"/>
</dbReference>
<name>A0A0N4XJX4_NIPBR</name>
<protein>
    <submittedName>
        <fullName evidence="5">VWFA domain-containing protein</fullName>
    </submittedName>
</protein>
<dbReference type="STRING" id="27835.A0A0N4XJX4"/>
<evidence type="ECO:0000259" key="2">
    <source>
        <dbReference type="Pfam" id="PF00092"/>
    </source>
</evidence>
<evidence type="ECO:0000313" key="4">
    <source>
        <dbReference type="Proteomes" id="UP000271162"/>
    </source>
</evidence>
<dbReference type="SUPFAM" id="SSF53300">
    <property type="entry name" value="vWA-like"/>
    <property type="match status" value="1"/>
</dbReference>
<dbReference type="InterPro" id="IPR036465">
    <property type="entry name" value="vWFA_dom_sf"/>
</dbReference>
<feature type="region of interest" description="Disordered" evidence="1">
    <location>
        <begin position="1"/>
        <end position="98"/>
    </location>
</feature>
<reference evidence="3 4" key="2">
    <citation type="submission" date="2018-11" db="EMBL/GenBank/DDBJ databases">
        <authorList>
            <consortium name="Pathogen Informatics"/>
        </authorList>
    </citation>
    <scope>NUCLEOTIDE SEQUENCE [LARGE SCALE GENOMIC DNA]</scope>
</reference>
<feature type="domain" description="VWFA" evidence="2">
    <location>
        <begin position="175"/>
        <end position="268"/>
    </location>
</feature>
<feature type="region of interest" description="Disordered" evidence="1">
    <location>
        <begin position="329"/>
        <end position="355"/>
    </location>
</feature>
<dbReference type="PANTHER" id="PTHR31460:SF3">
    <property type="entry name" value="MESOCENTIN"/>
    <property type="match status" value="1"/>
</dbReference>